<reference evidence="2" key="1">
    <citation type="journal article" date="2015" name="Nature">
        <title>Complex archaea that bridge the gap between prokaryotes and eukaryotes.</title>
        <authorList>
            <person name="Spang A."/>
            <person name="Saw J.H."/>
            <person name="Jorgensen S.L."/>
            <person name="Zaremba-Niedzwiedzka K."/>
            <person name="Martijn J."/>
            <person name="Lind A.E."/>
            <person name="van Eijk R."/>
            <person name="Schleper C."/>
            <person name="Guy L."/>
            <person name="Ettema T.J."/>
        </authorList>
    </citation>
    <scope>NUCLEOTIDE SEQUENCE</scope>
</reference>
<feature type="region of interest" description="Disordered" evidence="1">
    <location>
        <begin position="1"/>
        <end position="32"/>
    </location>
</feature>
<organism evidence="2">
    <name type="scientific">marine sediment metagenome</name>
    <dbReference type="NCBI Taxonomy" id="412755"/>
    <lineage>
        <taxon>unclassified sequences</taxon>
        <taxon>metagenomes</taxon>
        <taxon>ecological metagenomes</taxon>
    </lineage>
</organism>
<feature type="compositionally biased region" description="Basic and acidic residues" evidence="1">
    <location>
        <begin position="215"/>
        <end position="233"/>
    </location>
</feature>
<feature type="region of interest" description="Disordered" evidence="1">
    <location>
        <begin position="173"/>
        <end position="246"/>
    </location>
</feature>
<accession>A0A0F9V4K5</accession>
<sequence>MPIGTNQTSRDTQDQGPRARKGPDTRNTPANISPKKLKEELSTEIAQALARMNHWVNEFQALDWNVEAKHHDCSMVMTGTFVLGRVNATTADKEKRDNGIRAIKRHEAQLKTMGFITTLKAGESEFILTAVHQASRDATNEDIMVPHPLNPKMGWVKFSEAVKIEADSRAVAVQRDEEKREEQNRAQEAADAKARGDAEAARVKKDEDDWLAQKAAEKAEADRVEKEAADKAAADAANQTGNNTGS</sequence>
<name>A0A0F9V4K5_9ZZZZ</name>
<dbReference type="EMBL" id="LAZR01000448">
    <property type="protein sequence ID" value="KKN68456.1"/>
    <property type="molecule type" value="Genomic_DNA"/>
</dbReference>
<evidence type="ECO:0000313" key="2">
    <source>
        <dbReference type="EMBL" id="KKN68456.1"/>
    </source>
</evidence>
<protein>
    <submittedName>
        <fullName evidence="2">Uncharacterized protein</fullName>
    </submittedName>
</protein>
<dbReference type="AlphaFoldDB" id="A0A0F9V4K5"/>
<gene>
    <name evidence="2" type="ORF">LCGC14_0450920</name>
</gene>
<feature type="compositionally biased region" description="Basic and acidic residues" evidence="1">
    <location>
        <begin position="173"/>
        <end position="207"/>
    </location>
</feature>
<comment type="caution">
    <text evidence="2">The sequence shown here is derived from an EMBL/GenBank/DDBJ whole genome shotgun (WGS) entry which is preliminary data.</text>
</comment>
<evidence type="ECO:0000256" key="1">
    <source>
        <dbReference type="SAM" id="MobiDB-lite"/>
    </source>
</evidence>
<proteinExistence type="predicted"/>
<feature type="compositionally biased region" description="Polar residues" evidence="1">
    <location>
        <begin position="1"/>
        <end position="10"/>
    </location>
</feature>